<sequence>MRLRIIVFDSEAARIQIPFEKNLKNRIDSKYLCPVEKPISEDGLIRIVTRTDLKSDYKFFSLGSICRDNVYSLRNS</sequence>
<proteinExistence type="predicted"/>
<organism evidence="1 2">
    <name type="scientific">Leptospira stimsonii</name>
    <dbReference type="NCBI Taxonomy" id="2202203"/>
    <lineage>
        <taxon>Bacteria</taxon>
        <taxon>Pseudomonadati</taxon>
        <taxon>Spirochaetota</taxon>
        <taxon>Spirochaetia</taxon>
        <taxon>Leptospirales</taxon>
        <taxon>Leptospiraceae</taxon>
        <taxon>Leptospira</taxon>
    </lineage>
</organism>
<comment type="caution">
    <text evidence="1">The sequence shown here is derived from an EMBL/GenBank/DDBJ whole genome shotgun (WGS) entry which is preliminary data.</text>
</comment>
<evidence type="ECO:0000313" key="1">
    <source>
        <dbReference type="EMBL" id="RHX88254.1"/>
    </source>
</evidence>
<name>A0A8B3CVM6_9LEPT</name>
<gene>
    <name evidence="1" type="ORF">DLM78_04685</name>
</gene>
<dbReference type="AlphaFoldDB" id="A0A8B3CVM6"/>
<dbReference type="EMBL" id="QHCS01000001">
    <property type="protein sequence ID" value="RHX88254.1"/>
    <property type="molecule type" value="Genomic_DNA"/>
</dbReference>
<dbReference type="Proteomes" id="UP000266669">
    <property type="component" value="Unassembled WGS sequence"/>
</dbReference>
<protein>
    <submittedName>
        <fullName evidence="1">Uncharacterized protein</fullName>
    </submittedName>
</protein>
<accession>A0A8B3CVM6</accession>
<reference evidence="2" key="1">
    <citation type="submission" date="2018-05" db="EMBL/GenBank/DDBJ databases">
        <title>Leptospira yasudae sp. nov. and Leptospira stimsonii sp. nov., two pathogenic species of the genus Leptospira isolated from environmental sources.</title>
        <authorList>
            <person name="Casanovas-Massana A."/>
            <person name="Hamond C."/>
            <person name="Santos L.A."/>
            <person name="Hacker K.P."/>
            <person name="Balassiano I."/>
            <person name="Medeiros M.A."/>
            <person name="Reis M.G."/>
            <person name="Ko A.I."/>
            <person name="Wunder E.A."/>
        </authorList>
    </citation>
    <scope>NUCLEOTIDE SEQUENCE [LARGE SCALE GENOMIC DNA]</scope>
    <source>
        <strain evidence="2">AMB6-RJ</strain>
    </source>
</reference>
<evidence type="ECO:0000313" key="2">
    <source>
        <dbReference type="Proteomes" id="UP000266669"/>
    </source>
</evidence>